<dbReference type="EMBL" id="CP015506">
    <property type="protein sequence ID" value="AND39634.1"/>
    <property type="molecule type" value="Genomic_DNA"/>
</dbReference>
<dbReference type="AlphaFoldDB" id="A0A160MAR0"/>
<dbReference type="eggNOG" id="ENOG50343H6">
    <property type="taxonomic scope" value="Bacteria"/>
</dbReference>
<dbReference type="STRING" id="1196031.A361_10955"/>
<gene>
    <name evidence="1" type="ORF">A361_10955</name>
</gene>
<accession>A0A160MAR0</accession>
<sequence length="138" mass="14618">MGFFKDAMKKRIALDVLAGGNNLTNKQLSVPVSKAVLIQGDQRGHVTIQVPFASKSQFILDGIEWEESATRSAGKAAVGAIVGSLAGPVGTIAGAAIGGRKKDNSKAFVYLINPETNAEVTIHIRCDQKTYTEISSMI</sequence>
<name>A0A160MAR0_9BACI</name>
<organism evidence="1 2">
    <name type="scientific">Cytobacillus oceanisediminis 2691</name>
    <dbReference type="NCBI Taxonomy" id="1196031"/>
    <lineage>
        <taxon>Bacteria</taxon>
        <taxon>Bacillati</taxon>
        <taxon>Bacillota</taxon>
        <taxon>Bacilli</taxon>
        <taxon>Bacillales</taxon>
        <taxon>Bacillaceae</taxon>
        <taxon>Cytobacillus</taxon>
    </lineage>
</organism>
<evidence type="ECO:0000313" key="2">
    <source>
        <dbReference type="Proteomes" id="UP000077856"/>
    </source>
</evidence>
<dbReference type="KEGG" id="bon:A361_10955"/>
<evidence type="ECO:0000313" key="1">
    <source>
        <dbReference type="EMBL" id="AND39634.1"/>
    </source>
</evidence>
<dbReference type="Proteomes" id="UP000077856">
    <property type="component" value="Chromosome"/>
</dbReference>
<reference evidence="1 2" key="1">
    <citation type="submission" date="2016-04" db="EMBL/GenBank/DDBJ databases">
        <title>Complete genome sequence of Bacillus oceanisediminis strain 2691.</title>
        <authorList>
            <person name="Jeong H."/>
            <person name="Kim H.J."/>
            <person name="Lee D.-W."/>
        </authorList>
    </citation>
    <scope>NUCLEOTIDE SEQUENCE [LARGE SCALE GENOMIC DNA]</scope>
    <source>
        <strain evidence="1 2">2691</strain>
    </source>
</reference>
<proteinExistence type="predicted"/>
<protein>
    <submittedName>
        <fullName evidence="1">Uncharacterized protein</fullName>
    </submittedName>
</protein>
<dbReference type="RefSeq" id="WP_019381956.1">
    <property type="nucleotide sequence ID" value="NZ_CP015506.1"/>
</dbReference>